<sequence>MIVNRLLFIIVQSPDAQAVAKALTQNHIRFTQITSRGAFLNLGNTTFMIGTDHTTIPSILSIVEQHSQEREILAQRGYTTLHPDIYAYPTTVLVGGAIVFSLPVERYIHLI</sequence>
<evidence type="ECO:0000313" key="1">
    <source>
        <dbReference type="EMBL" id="SMC04987.1"/>
    </source>
</evidence>
<proteinExistence type="predicted"/>
<dbReference type="Gene3D" id="3.30.70.120">
    <property type="match status" value="1"/>
</dbReference>
<reference evidence="2" key="1">
    <citation type="submission" date="2017-04" db="EMBL/GenBank/DDBJ databases">
        <authorList>
            <person name="Varghese N."/>
            <person name="Submissions S."/>
        </authorList>
    </citation>
    <scope>NUCLEOTIDE SEQUENCE [LARGE SCALE GENOMIC DNA]</scope>
    <source>
        <strain evidence="2">DSM 9293</strain>
    </source>
</reference>
<dbReference type="InterPro" id="IPR010375">
    <property type="entry name" value="CdAMP_rec"/>
</dbReference>
<keyword evidence="2" id="KW-1185">Reference proteome</keyword>
<protein>
    <submittedName>
        <fullName evidence="1">Uncharacterized protein YaaQ</fullName>
    </submittedName>
</protein>
<dbReference type="Proteomes" id="UP000192660">
    <property type="component" value="Unassembled WGS sequence"/>
</dbReference>
<dbReference type="AlphaFoldDB" id="A0A1W1WFC0"/>
<dbReference type="PANTHER" id="PTHR38456:SF1">
    <property type="entry name" value="CYCLIC DI-AMP RECEPTOR A"/>
    <property type="match status" value="1"/>
</dbReference>
<dbReference type="InterPro" id="IPR015867">
    <property type="entry name" value="N-reg_PII/ATP_PRibTrfase_C"/>
</dbReference>
<name>A0A1W1WFC0_SULTA</name>
<dbReference type="PANTHER" id="PTHR38456">
    <property type="entry name" value="CYCLIC DI-AMP RECEPTOR A"/>
    <property type="match status" value="1"/>
</dbReference>
<organism evidence="1 2">
    <name type="scientific">Sulfobacillus thermosulfidooxidans (strain DSM 9293 / VKM B-1269 / AT-1)</name>
    <dbReference type="NCBI Taxonomy" id="929705"/>
    <lineage>
        <taxon>Bacteria</taxon>
        <taxon>Bacillati</taxon>
        <taxon>Bacillota</taxon>
        <taxon>Clostridia</taxon>
        <taxon>Eubacteriales</taxon>
        <taxon>Clostridiales Family XVII. Incertae Sedis</taxon>
        <taxon>Sulfobacillus</taxon>
    </lineage>
</organism>
<evidence type="ECO:0000313" key="2">
    <source>
        <dbReference type="Proteomes" id="UP000192660"/>
    </source>
</evidence>
<dbReference type="STRING" id="28034.BFX07_15240"/>
<accession>A0A1W1WFC0</accession>
<dbReference type="Pfam" id="PF06153">
    <property type="entry name" value="CdAMP_rec"/>
    <property type="match status" value="1"/>
</dbReference>
<dbReference type="EMBL" id="FWWY01000001">
    <property type="protein sequence ID" value="SMC04987.1"/>
    <property type="molecule type" value="Genomic_DNA"/>
</dbReference>
<gene>
    <name evidence="1" type="ORF">SAMN00768000_1958</name>
</gene>
<dbReference type="RefSeq" id="WP_020376013.1">
    <property type="nucleotide sequence ID" value="NZ_FWWY01000001.1"/>
</dbReference>